<feature type="transmembrane region" description="Helical" evidence="1">
    <location>
        <begin position="40"/>
        <end position="62"/>
    </location>
</feature>
<sequence>MSDLKRALSRANLGQAALLAVPWIVLQLGGFWALSDPRAGAAGAAGVGAIAMFAFLALAVWFRWSHVQLANIVQNLTDADAEYYGFFSFFRLWGDQLEFIRRRNPGYLNALRLNYIALPLAFLACVMNFWTAALLMVLIWLLTGMLVRSAVVRVVSPQDSLVPWAIRCKVILLLVLAIAAWGVVRYEASRAERMCDAKLAQLETASEPVSAADLAKRYRLNGQNGAELVAAWKMIPAIPDALARLAAPVWIENVPPDAYVEMEKFVFNQDAPMRKLTELERIPTARLGCDLAKGFEGVGDTQELIMRYRQLEWLELLRLLSAASIGNDRQVGESWTGWGNLRRQLSAEPALIYSMVVMGMESRRLDALERVVNEFGIHSDREMRLLDADLAASEKELAANLEQGLRGEVALSLISGLDPMVEWSRASGRFSGVSRLFPAFQWARFRCKFWYLEGMERFRNAVSEPQRLEAAAAWLRVLPFGAEPVVSVLSEVNGEMDRYVALLRKVRSARVALALDRSRKARGGFPETLADVSGLSAELLADPAGGPLAYSADGFEVEAVDSAAGSSRMQKFDGAEIGGRNGFRLRK</sequence>
<keyword evidence="3" id="KW-1185">Reference proteome</keyword>
<dbReference type="Proteomes" id="UP000435649">
    <property type="component" value="Unassembled WGS sequence"/>
</dbReference>
<proteinExistence type="predicted"/>
<evidence type="ECO:0000313" key="2">
    <source>
        <dbReference type="EMBL" id="MST97248.1"/>
    </source>
</evidence>
<dbReference type="RefSeq" id="WP_154418114.1">
    <property type="nucleotide sequence ID" value="NZ_VUNS01000008.1"/>
</dbReference>
<dbReference type="AlphaFoldDB" id="A0A844G410"/>
<feature type="transmembrane region" description="Helical" evidence="1">
    <location>
        <begin position="12"/>
        <end position="34"/>
    </location>
</feature>
<feature type="transmembrane region" description="Helical" evidence="1">
    <location>
        <begin position="161"/>
        <end position="184"/>
    </location>
</feature>
<reference evidence="2 3" key="1">
    <citation type="submission" date="2019-08" db="EMBL/GenBank/DDBJ databases">
        <title>In-depth cultivation of the pig gut microbiome towards novel bacterial diversity and tailored functional studies.</title>
        <authorList>
            <person name="Wylensek D."/>
            <person name="Hitch T.C.A."/>
            <person name="Clavel T."/>
        </authorList>
    </citation>
    <scope>NUCLEOTIDE SEQUENCE [LARGE SCALE GENOMIC DNA]</scope>
    <source>
        <strain evidence="2 3">BBE-744-WT-12</strain>
    </source>
</reference>
<keyword evidence="1" id="KW-0812">Transmembrane</keyword>
<keyword evidence="1" id="KW-1133">Transmembrane helix</keyword>
<dbReference type="EMBL" id="VUNS01000008">
    <property type="protein sequence ID" value="MST97248.1"/>
    <property type="molecule type" value="Genomic_DNA"/>
</dbReference>
<name>A0A844G410_9BACT</name>
<evidence type="ECO:0000256" key="1">
    <source>
        <dbReference type="SAM" id="Phobius"/>
    </source>
</evidence>
<accession>A0A844G410</accession>
<protein>
    <submittedName>
        <fullName evidence="2">Uncharacterized protein</fullName>
    </submittedName>
</protein>
<feature type="transmembrane region" description="Helical" evidence="1">
    <location>
        <begin position="113"/>
        <end position="141"/>
    </location>
</feature>
<gene>
    <name evidence="2" type="ORF">FYJ85_09365</name>
</gene>
<keyword evidence="1" id="KW-0472">Membrane</keyword>
<evidence type="ECO:0000313" key="3">
    <source>
        <dbReference type="Proteomes" id="UP000435649"/>
    </source>
</evidence>
<comment type="caution">
    <text evidence="2">The sequence shown here is derived from an EMBL/GenBank/DDBJ whole genome shotgun (WGS) entry which is preliminary data.</text>
</comment>
<organism evidence="2 3">
    <name type="scientific">Victivallis lenta</name>
    <dbReference type="NCBI Taxonomy" id="2606640"/>
    <lineage>
        <taxon>Bacteria</taxon>
        <taxon>Pseudomonadati</taxon>
        <taxon>Lentisphaerota</taxon>
        <taxon>Lentisphaeria</taxon>
        <taxon>Victivallales</taxon>
        <taxon>Victivallaceae</taxon>
        <taxon>Victivallis</taxon>
    </lineage>
</organism>